<accession>A0A7S1JUP4</accession>
<evidence type="ECO:0000256" key="1">
    <source>
        <dbReference type="SAM" id="MobiDB-lite"/>
    </source>
</evidence>
<dbReference type="EMBL" id="HBGB01017143">
    <property type="protein sequence ID" value="CAD9054876.1"/>
    <property type="molecule type" value="Transcribed_RNA"/>
</dbReference>
<protein>
    <submittedName>
        <fullName evidence="2">Uncharacterized protein</fullName>
    </submittedName>
</protein>
<feature type="region of interest" description="Disordered" evidence="1">
    <location>
        <begin position="41"/>
        <end position="102"/>
    </location>
</feature>
<organism evidence="2">
    <name type="scientific">Vitrella brassicaformis</name>
    <dbReference type="NCBI Taxonomy" id="1169539"/>
    <lineage>
        <taxon>Eukaryota</taxon>
        <taxon>Sar</taxon>
        <taxon>Alveolata</taxon>
        <taxon>Colpodellida</taxon>
        <taxon>Vitrellaceae</taxon>
        <taxon>Vitrella</taxon>
    </lineage>
</organism>
<name>A0A7S1JUP4_9ALVE</name>
<gene>
    <name evidence="2" type="ORF">VBRA1451_LOCUS9941</name>
</gene>
<evidence type="ECO:0000313" key="2">
    <source>
        <dbReference type="EMBL" id="CAD9054876.1"/>
    </source>
</evidence>
<feature type="compositionally biased region" description="Polar residues" evidence="1">
    <location>
        <begin position="75"/>
        <end position="85"/>
    </location>
</feature>
<dbReference type="AlphaFoldDB" id="A0A7S1JUP4"/>
<reference evidence="2" key="1">
    <citation type="submission" date="2021-01" db="EMBL/GenBank/DDBJ databases">
        <authorList>
            <person name="Corre E."/>
            <person name="Pelletier E."/>
            <person name="Niang G."/>
            <person name="Scheremetjew M."/>
            <person name="Finn R."/>
            <person name="Kale V."/>
            <person name="Holt S."/>
            <person name="Cochrane G."/>
            <person name="Meng A."/>
            <person name="Brown T."/>
            <person name="Cohen L."/>
        </authorList>
    </citation>
    <scope>NUCLEOTIDE SEQUENCE</scope>
    <source>
        <strain evidence="2">CCMP3346</strain>
    </source>
</reference>
<proteinExistence type="predicted"/>
<sequence>MLFSNVDTHLLHGTASSALCMVYTSVRSCVDGLSRVLVQTSISNGSEVGHEEEQDDDMATHRRVRGRSQAEEDSQVGSKGSSSINGGYGEDGRQRQERKETAWESIVGKEVAGCMTLCEPFIHGVVHVAQKSDS</sequence>
<feature type="compositionally biased region" description="Basic and acidic residues" evidence="1">
    <location>
        <begin position="90"/>
        <end position="102"/>
    </location>
</feature>